<proteinExistence type="inferred from homology"/>
<reference evidence="11 12" key="1">
    <citation type="submission" date="2019-05" db="EMBL/GenBank/DDBJ databases">
        <title>Mumia sp. nov., isolated from the intestinal contents of plateau pika (Ochotona curzoniae) in the Qinghai-Tibet plateau of China.</title>
        <authorList>
            <person name="Tian Z."/>
        </authorList>
    </citation>
    <scope>NUCLEOTIDE SEQUENCE [LARGE SCALE GENOMIC DNA]</scope>
    <source>
        <strain evidence="12">527</strain>
        <strain evidence="11">Z527</strain>
    </source>
</reference>
<gene>
    <name evidence="11" type="ORF">FHE65_02425</name>
    <name evidence="10" type="ORF">FHE65_16430</name>
</gene>
<dbReference type="InterPro" id="IPR037294">
    <property type="entry name" value="ABC_BtuC-like"/>
</dbReference>
<dbReference type="GO" id="GO:0005886">
    <property type="term" value="C:plasma membrane"/>
    <property type="evidence" value="ECO:0007669"/>
    <property type="project" value="UniProtKB-SubCell"/>
</dbReference>
<protein>
    <submittedName>
        <fullName evidence="11">Iron chelate uptake ABC transporter family permease subunit</fullName>
    </submittedName>
</protein>
<keyword evidence="6 9" id="KW-1133">Transmembrane helix</keyword>
<dbReference type="EMBL" id="VDFR01000010">
    <property type="protein sequence ID" value="TNC51046.1"/>
    <property type="molecule type" value="Genomic_DNA"/>
</dbReference>
<evidence type="ECO:0000256" key="1">
    <source>
        <dbReference type="ARBA" id="ARBA00004651"/>
    </source>
</evidence>
<evidence type="ECO:0000256" key="8">
    <source>
        <dbReference type="SAM" id="MobiDB-lite"/>
    </source>
</evidence>
<dbReference type="AlphaFoldDB" id="A0A5C4MY30"/>
<evidence type="ECO:0000256" key="6">
    <source>
        <dbReference type="ARBA" id="ARBA00022989"/>
    </source>
</evidence>
<name>A0A5C4MY30_9ACTN</name>
<keyword evidence="3" id="KW-0813">Transport</keyword>
<dbReference type="Gene3D" id="1.10.3470.10">
    <property type="entry name" value="ABC transporter involved in vitamin B12 uptake, BtuC"/>
    <property type="match status" value="1"/>
</dbReference>
<comment type="subcellular location">
    <subcellularLocation>
        <location evidence="1">Cell membrane</location>
        <topology evidence="1">Multi-pass membrane protein</topology>
    </subcellularLocation>
</comment>
<feature type="transmembrane region" description="Helical" evidence="9">
    <location>
        <begin position="45"/>
        <end position="63"/>
    </location>
</feature>
<dbReference type="RefSeq" id="WP_139105166.1">
    <property type="nucleotide sequence ID" value="NZ_VDFR01000010.1"/>
</dbReference>
<dbReference type="GO" id="GO:0033214">
    <property type="term" value="P:siderophore-iron import into cell"/>
    <property type="evidence" value="ECO:0007669"/>
    <property type="project" value="TreeGrafter"/>
</dbReference>
<dbReference type="EMBL" id="VDFR01000072">
    <property type="protein sequence ID" value="TNC44638.1"/>
    <property type="molecule type" value="Genomic_DNA"/>
</dbReference>
<evidence type="ECO:0000256" key="2">
    <source>
        <dbReference type="ARBA" id="ARBA00007935"/>
    </source>
</evidence>
<feature type="region of interest" description="Disordered" evidence="8">
    <location>
        <begin position="1"/>
        <end position="21"/>
    </location>
</feature>
<dbReference type="SUPFAM" id="SSF81345">
    <property type="entry name" value="ABC transporter involved in vitamin B12 uptake, BtuC"/>
    <property type="match status" value="1"/>
</dbReference>
<evidence type="ECO:0000313" key="10">
    <source>
        <dbReference type="EMBL" id="TNC44638.1"/>
    </source>
</evidence>
<keyword evidence="4" id="KW-1003">Cell membrane</keyword>
<organism evidence="11 12">
    <name type="scientific">Mumia zhuanghuii</name>
    <dbReference type="NCBI Taxonomy" id="2585211"/>
    <lineage>
        <taxon>Bacteria</taxon>
        <taxon>Bacillati</taxon>
        <taxon>Actinomycetota</taxon>
        <taxon>Actinomycetes</taxon>
        <taxon>Propionibacteriales</taxon>
        <taxon>Nocardioidaceae</taxon>
        <taxon>Mumia</taxon>
    </lineage>
</organism>
<dbReference type="PANTHER" id="PTHR30472:SF25">
    <property type="entry name" value="ABC TRANSPORTER PERMEASE PROTEIN MJ0876-RELATED"/>
    <property type="match status" value="1"/>
</dbReference>
<dbReference type="GO" id="GO:0022857">
    <property type="term" value="F:transmembrane transporter activity"/>
    <property type="evidence" value="ECO:0007669"/>
    <property type="project" value="InterPro"/>
</dbReference>
<evidence type="ECO:0000313" key="11">
    <source>
        <dbReference type="EMBL" id="TNC51046.1"/>
    </source>
</evidence>
<comment type="similarity">
    <text evidence="2">Belongs to the binding-protein-dependent transport system permease family. FecCD subfamily.</text>
</comment>
<evidence type="ECO:0000256" key="7">
    <source>
        <dbReference type="ARBA" id="ARBA00023136"/>
    </source>
</evidence>
<evidence type="ECO:0000256" key="3">
    <source>
        <dbReference type="ARBA" id="ARBA00022448"/>
    </source>
</evidence>
<evidence type="ECO:0000313" key="12">
    <source>
        <dbReference type="Proteomes" id="UP000306740"/>
    </source>
</evidence>
<accession>A0A5C4MY30</accession>
<dbReference type="InterPro" id="IPR000522">
    <property type="entry name" value="ABC_transptr_permease_BtuC"/>
</dbReference>
<comment type="caution">
    <text evidence="11">The sequence shown here is derived from an EMBL/GenBank/DDBJ whole genome shotgun (WGS) entry which is preliminary data.</text>
</comment>
<evidence type="ECO:0000256" key="9">
    <source>
        <dbReference type="SAM" id="Phobius"/>
    </source>
</evidence>
<sequence>MSRDRHAGDIECPLNSRGSGGSARGAILLVLADLLGRTVAAPTQLPAGLLAALVGAPYFFWLLHKSRRKA</sequence>
<keyword evidence="7 9" id="KW-0472">Membrane</keyword>
<evidence type="ECO:0000256" key="4">
    <source>
        <dbReference type="ARBA" id="ARBA00022475"/>
    </source>
</evidence>
<dbReference type="PANTHER" id="PTHR30472">
    <property type="entry name" value="FERRIC ENTEROBACTIN TRANSPORT SYSTEM PERMEASE PROTEIN"/>
    <property type="match status" value="1"/>
</dbReference>
<dbReference type="Proteomes" id="UP000306740">
    <property type="component" value="Unassembled WGS sequence"/>
</dbReference>
<evidence type="ECO:0000256" key="5">
    <source>
        <dbReference type="ARBA" id="ARBA00022692"/>
    </source>
</evidence>
<keyword evidence="5 9" id="KW-0812">Transmembrane</keyword>
<dbReference type="Pfam" id="PF01032">
    <property type="entry name" value="FecCD"/>
    <property type="match status" value="1"/>
</dbReference>